<name>A0A4Z2IRN1_9TELE</name>
<evidence type="ECO:0000313" key="1">
    <source>
        <dbReference type="EMBL" id="TNN80669.1"/>
    </source>
</evidence>
<dbReference type="AlphaFoldDB" id="A0A4Z2IRN1"/>
<keyword evidence="2" id="KW-1185">Reference proteome</keyword>
<dbReference type="Proteomes" id="UP000314294">
    <property type="component" value="Unassembled WGS sequence"/>
</dbReference>
<proteinExistence type="predicted"/>
<reference evidence="1 2" key="1">
    <citation type="submission" date="2019-03" db="EMBL/GenBank/DDBJ databases">
        <title>First draft genome of Liparis tanakae, snailfish: a comprehensive survey of snailfish specific genes.</title>
        <authorList>
            <person name="Kim W."/>
            <person name="Song I."/>
            <person name="Jeong J.-H."/>
            <person name="Kim D."/>
            <person name="Kim S."/>
            <person name="Ryu S."/>
            <person name="Song J.Y."/>
            <person name="Lee S.K."/>
        </authorList>
    </citation>
    <scope>NUCLEOTIDE SEQUENCE [LARGE SCALE GENOMIC DNA]</scope>
    <source>
        <tissue evidence="1">Muscle</tissue>
    </source>
</reference>
<comment type="caution">
    <text evidence="1">The sequence shown here is derived from an EMBL/GenBank/DDBJ whole genome shotgun (WGS) entry which is preliminary data.</text>
</comment>
<protein>
    <submittedName>
        <fullName evidence="1">Uncharacterized protein</fullName>
    </submittedName>
</protein>
<dbReference type="EMBL" id="SRLO01000053">
    <property type="protein sequence ID" value="TNN80669.1"/>
    <property type="molecule type" value="Genomic_DNA"/>
</dbReference>
<sequence>MSEVERKRVHFMLFGESLSGYMQETTETVSLTSGVFLVSDNLGEAAYNHFMPETSESSSNRIVQRTSWSKEWMLGLRNRSIFILLSVLFQLLMSADPQTGLYAPT</sequence>
<evidence type="ECO:0000313" key="2">
    <source>
        <dbReference type="Proteomes" id="UP000314294"/>
    </source>
</evidence>
<accession>A0A4Z2IRN1</accession>
<gene>
    <name evidence="1" type="ORF">EYF80_009177</name>
</gene>
<organism evidence="1 2">
    <name type="scientific">Liparis tanakae</name>
    <name type="common">Tanaka's snailfish</name>
    <dbReference type="NCBI Taxonomy" id="230148"/>
    <lineage>
        <taxon>Eukaryota</taxon>
        <taxon>Metazoa</taxon>
        <taxon>Chordata</taxon>
        <taxon>Craniata</taxon>
        <taxon>Vertebrata</taxon>
        <taxon>Euteleostomi</taxon>
        <taxon>Actinopterygii</taxon>
        <taxon>Neopterygii</taxon>
        <taxon>Teleostei</taxon>
        <taxon>Neoteleostei</taxon>
        <taxon>Acanthomorphata</taxon>
        <taxon>Eupercaria</taxon>
        <taxon>Perciformes</taxon>
        <taxon>Cottioidei</taxon>
        <taxon>Cottales</taxon>
        <taxon>Liparidae</taxon>
        <taxon>Liparis</taxon>
    </lineage>
</organism>